<comment type="caution">
    <text evidence="2">The sequence shown here is derived from an EMBL/GenBank/DDBJ whole genome shotgun (WGS) entry which is preliminary data.</text>
</comment>
<dbReference type="InterPro" id="IPR046336">
    <property type="entry name" value="Lon_prtase_N_sf"/>
</dbReference>
<dbReference type="Proteomes" id="UP000244893">
    <property type="component" value="Unassembled WGS sequence"/>
</dbReference>
<dbReference type="PROSITE" id="PS51787">
    <property type="entry name" value="LON_N"/>
    <property type="match status" value="1"/>
</dbReference>
<reference evidence="2 3" key="1">
    <citation type="submission" date="2018-05" db="EMBL/GenBank/DDBJ databases">
        <title>Amnibacterium sp. M8JJ-5, whole genome shotgun sequence.</title>
        <authorList>
            <person name="Tuo L."/>
        </authorList>
    </citation>
    <scope>NUCLEOTIDE SEQUENCE [LARGE SCALE GENOMIC DNA]</scope>
    <source>
        <strain evidence="2 3">M8JJ-5</strain>
    </source>
</reference>
<evidence type="ECO:0000313" key="2">
    <source>
        <dbReference type="EMBL" id="PVZ93737.1"/>
    </source>
</evidence>
<dbReference type="InterPro" id="IPR015947">
    <property type="entry name" value="PUA-like_sf"/>
</dbReference>
<dbReference type="SMART" id="SM00464">
    <property type="entry name" value="LON"/>
    <property type="match status" value="1"/>
</dbReference>
<gene>
    <name evidence="2" type="ORF">DDQ50_08035</name>
</gene>
<dbReference type="InterPro" id="IPR003111">
    <property type="entry name" value="Lon_prtase_N"/>
</dbReference>
<accession>A0A2V1HTV5</accession>
<feature type="domain" description="Lon N-terminal" evidence="1">
    <location>
        <begin position="1"/>
        <end position="190"/>
    </location>
</feature>
<dbReference type="Pfam" id="PF02190">
    <property type="entry name" value="LON_substr_bdg"/>
    <property type="match status" value="1"/>
</dbReference>
<protein>
    <submittedName>
        <fullName evidence="2">Peptidase S16</fullName>
    </submittedName>
</protein>
<organism evidence="2 3">
    <name type="scientific">Amnibacterium flavum</name>
    <dbReference type="NCBI Taxonomy" id="2173173"/>
    <lineage>
        <taxon>Bacteria</taxon>
        <taxon>Bacillati</taxon>
        <taxon>Actinomycetota</taxon>
        <taxon>Actinomycetes</taxon>
        <taxon>Micrococcales</taxon>
        <taxon>Microbacteriaceae</taxon>
        <taxon>Amnibacterium</taxon>
    </lineage>
</organism>
<dbReference type="OrthoDB" id="25394at2"/>
<dbReference type="AlphaFoldDB" id="A0A2V1HTV5"/>
<dbReference type="PANTHER" id="PTHR46732:SF8">
    <property type="entry name" value="ATP-DEPENDENT PROTEASE LA (LON) DOMAIN PROTEIN"/>
    <property type="match status" value="1"/>
</dbReference>
<sequence>MFPLGTVLFPSMPAVLRIFEERYLVMLARVLEDETSEFGIVLIERGTEVGGGEHRFDVGSVAKITQLLEGEGFVGVVAEGTRRFEVEEWLDDDPYPRARVRFLPELVWDDAYQPLFDETEKVVRRSLAQASEFEEQRWSSDVELVDDPVSAAWQLAGVAPIGELDQISLLRAETLDVLLTEVQRLTLGALEAITSSLGDDDDDLDDELREL</sequence>
<name>A0A2V1HTV5_9MICO</name>
<dbReference type="PANTHER" id="PTHR46732">
    <property type="entry name" value="ATP-DEPENDENT PROTEASE LA (LON) DOMAIN PROTEIN"/>
    <property type="match status" value="1"/>
</dbReference>
<dbReference type="Gene3D" id="2.30.130.40">
    <property type="entry name" value="LON domain-like"/>
    <property type="match status" value="1"/>
</dbReference>
<dbReference type="EMBL" id="QEOP01000002">
    <property type="protein sequence ID" value="PVZ93737.1"/>
    <property type="molecule type" value="Genomic_DNA"/>
</dbReference>
<dbReference type="SUPFAM" id="SSF88697">
    <property type="entry name" value="PUA domain-like"/>
    <property type="match status" value="1"/>
</dbReference>
<evidence type="ECO:0000259" key="1">
    <source>
        <dbReference type="PROSITE" id="PS51787"/>
    </source>
</evidence>
<proteinExistence type="predicted"/>
<evidence type="ECO:0000313" key="3">
    <source>
        <dbReference type="Proteomes" id="UP000244893"/>
    </source>
</evidence>
<keyword evidence="3" id="KW-1185">Reference proteome</keyword>